<dbReference type="AlphaFoldDB" id="A0A3S0ZPG1"/>
<name>A0A3S0ZPG1_ELYCH</name>
<feature type="region of interest" description="Disordered" evidence="1">
    <location>
        <begin position="352"/>
        <end position="385"/>
    </location>
</feature>
<feature type="compositionally biased region" description="Acidic residues" evidence="1">
    <location>
        <begin position="352"/>
        <end position="362"/>
    </location>
</feature>
<protein>
    <submittedName>
        <fullName evidence="2">Uncharacterized protein</fullName>
    </submittedName>
</protein>
<sequence>MLHNNQVPIHQNYFPLRSRPNDYPPNLLTPPPNGYFDCNRNPFSMVEPPKSSKDLMSADFQSKCQIDMNKIEQQDSFHSKPLNVQNEQQLKTQTDTFATFTSSTIPQHLPDAQCQKATDEANWNLQNQNIETTSESINRWILDCGSGSPDEDTEQCNREYGNGSRFDQSQSVVSFQDFLNPTEEDVKEKNCTEEQYEYNSDQEYAFKEDAVNGVLSSEESETISTHYGDNAEELCSETAGTCTSENNDNIEAETEEEPKKYSKSYWRKQRRLRLKERLMAEKLNVEAGLENKKSDEETETTKANKAVKSAGKGLEDHIKVLRFVENGLGSNTTPSILMDFSRLRAEVPEVLDQEHEQEEEEGVVAMQAEDKQEWEQAEKQEEEQD</sequence>
<organism evidence="2 3">
    <name type="scientific">Elysia chlorotica</name>
    <name type="common">Eastern emerald elysia</name>
    <name type="synonym">Sea slug</name>
    <dbReference type="NCBI Taxonomy" id="188477"/>
    <lineage>
        <taxon>Eukaryota</taxon>
        <taxon>Metazoa</taxon>
        <taxon>Spiralia</taxon>
        <taxon>Lophotrochozoa</taxon>
        <taxon>Mollusca</taxon>
        <taxon>Gastropoda</taxon>
        <taxon>Heterobranchia</taxon>
        <taxon>Euthyneura</taxon>
        <taxon>Panpulmonata</taxon>
        <taxon>Sacoglossa</taxon>
        <taxon>Placobranchoidea</taxon>
        <taxon>Plakobranchidae</taxon>
        <taxon>Elysia</taxon>
    </lineage>
</organism>
<accession>A0A3S0ZPG1</accession>
<dbReference type="OrthoDB" id="10669115at2759"/>
<proteinExistence type="predicted"/>
<evidence type="ECO:0000256" key="1">
    <source>
        <dbReference type="SAM" id="MobiDB-lite"/>
    </source>
</evidence>
<reference evidence="2 3" key="1">
    <citation type="submission" date="2019-01" db="EMBL/GenBank/DDBJ databases">
        <title>A draft genome assembly of the solar-powered sea slug Elysia chlorotica.</title>
        <authorList>
            <person name="Cai H."/>
            <person name="Li Q."/>
            <person name="Fang X."/>
            <person name="Li J."/>
            <person name="Curtis N.E."/>
            <person name="Altenburger A."/>
            <person name="Shibata T."/>
            <person name="Feng M."/>
            <person name="Maeda T."/>
            <person name="Schwartz J.A."/>
            <person name="Shigenobu S."/>
            <person name="Lundholm N."/>
            <person name="Nishiyama T."/>
            <person name="Yang H."/>
            <person name="Hasebe M."/>
            <person name="Li S."/>
            <person name="Pierce S.K."/>
            <person name="Wang J."/>
        </authorList>
    </citation>
    <scope>NUCLEOTIDE SEQUENCE [LARGE SCALE GENOMIC DNA]</scope>
    <source>
        <strain evidence="2">EC2010</strain>
        <tissue evidence="2">Whole organism of an adult</tissue>
    </source>
</reference>
<keyword evidence="3" id="KW-1185">Reference proteome</keyword>
<comment type="caution">
    <text evidence="2">The sequence shown here is derived from an EMBL/GenBank/DDBJ whole genome shotgun (WGS) entry which is preliminary data.</text>
</comment>
<feature type="region of interest" description="Disordered" evidence="1">
    <location>
        <begin position="1"/>
        <end position="20"/>
    </location>
</feature>
<evidence type="ECO:0000313" key="2">
    <source>
        <dbReference type="EMBL" id="RUS82692.1"/>
    </source>
</evidence>
<dbReference type="EMBL" id="RQTK01000275">
    <property type="protein sequence ID" value="RUS82692.1"/>
    <property type="molecule type" value="Genomic_DNA"/>
</dbReference>
<evidence type="ECO:0000313" key="3">
    <source>
        <dbReference type="Proteomes" id="UP000271974"/>
    </source>
</evidence>
<feature type="compositionally biased region" description="Basic and acidic residues" evidence="1">
    <location>
        <begin position="368"/>
        <end position="379"/>
    </location>
</feature>
<gene>
    <name evidence="2" type="ORF">EGW08_009529</name>
</gene>
<dbReference type="Proteomes" id="UP000271974">
    <property type="component" value="Unassembled WGS sequence"/>
</dbReference>
<feature type="region of interest" description="Disordered" evidence="1">
    <location>
        <begin position="240"/>
        <end position="262"/>
    </location>
</feature>